<dbReference type="EMBL" id="CALNXI010002577">
    <property type="protein sequence ID" value="CAH3189095.1"/>
    <property type="molecule type" value="Genomic_DNA"/>
</dbReference>
<keyword evidence="5" id="KW-0812">Transmembrane</keyword>
<keyword evidence="12" id="KW-0407">Ion channel</keyword>
<evidence type="ECO:0000256" key="4">
    <source>
        <dbReference type="ARBA" id="ARBA00022614"/>
    </source>
</evidence>
<evidence type="ECO:0000256" key="8">
    <source>
        <dbReference type="ARBA" id="ARBA00022989"/>
    </source>
</evidence>
<dbReference type="SUPFAM" id="SSF52058">
    <property type="entry name" value="L domain-like"/>
    <property type="match status" value="1"/>
</dbReference>
<dbReference type="Gene3D" id="3.80.10.10">
    <property type="entry name" value="Ribonuclease Inhibitor"/>
    <property type="match status" value="1"/>
</dbReference>
<evidence type="ECO:0000256" key="1">
    <source>
        <dbReference type="ARBA" id="ARBA00004162"/>
    </source>
</evidence>
<dbReference type="InterPro" id="IPR003591">
    <property type="entry name" value="Leu-rich_rpt_typical-subtyp"/>
</dbReference>
<gene>
    <name evidence="13" type="ORF">PEVE_00019042</name>
</gene>
<keyword evidence="10" id="KW-0472">Membrane</keyword>
<comment type="subcellular location">
    <subcellularLocation>
        <location evidence="1">Cell membrane</location>
        <topology evidence="1">Single-pass membrane protein</topology>
    </subcellularLocation>
</comment>
<reference evidence="13 14" key="1">
    <citation type="submission" date="2022-05" db="EMBL/GenBank/DDBJ databases">
        <authorList>
            <consortium name="Genoscope - CEA"/>
            <person name="William W."/>
        </authorList>
    </citation>
    <scope>NUCLEOTIDE SEQUENCE [LARGE SCALE GENOMIC DNA]</scope>
</reference>
<dbReference type="Proteomes" id="UP001159427">
    <property type="component" value="Unassembled WGS sequence"/>
</dbReference>
<evidence type="ECO:0000313" key="13">
    <source>
        <dbReference type="EMBL" id="CAH3189095.1"/>
    </source>
</evidence>
<evidence type="ECO:0000256" key="11">
    <source>
        <dbReference type="ARBA" id="ARBA00023157"/>
    </source>
</evidence>
<proteinExistence type="predicted"/>
<evidence type="ECO:0000256" key="9">
    <source>
        <dbReference type="ARBA" id="ARBA00023065"/>
    </source>
</evidence>
<evidence type="ECO:0000256" key="2">
    <source>
        <dbReference type="ARBA" id="ARBA00022448"/>
    </source>
</evidence>
<keyword evidence="4" id="KW-0433">Leucine-rich repeat</keyword>
<keyword evidence="9" id="KW-0406">Ion transport</keyword>
<dbReference type="Pfam" id="PF13855">
    <property type="entry name" value="LRR_8"/>
    <property type="match status" value="1"/>
</dbReference>
<evidence type="ECO:0000256" key="10">
    <source>
        <dbReference type="ARBA" id="ARBA00023136"/>
    </source>
</evidence>
<evidence type="ECO:0000313" key="14">
    <source>
        <dbReference type="Proteomes" id="UP001159427"/>
    </source>
</evidence>
<name>A0ABN8SCX1_9CNID</name>
<evidence type="ECO:0000256" key="5">
    <source>
        <dbReference type="ARBA" id="ARBA00022692"/>
    </source>
</evidence>
<evidence type="ECO:0000256" key="6">
    <source>
        <dbReference type="ARBA" id="ARBA00022729"/>
    </source>
</evidence>
<keyword evidence="8" id="KW-1133">Transmembrane helix</keyword>
<keyword evidence="2" id="KW-0813">Transport</keyword>
<dbReference type="InterPro" id="IPR032675">
    <property type="entry name" value="LRR_dom_sf"/>
</dbReference>
<keyword evidence="6" id="KW-0732">Signal</keyword>
<sequence length="248" mass="27111">MFLLVSVRHVGAPRFSTHFLGNGQVAVCSTVYISFDAKRNDTHIQIFSGKDESNPLLGTFSGSSGHFTVEANGNIMMIKLTKGRNNSLCVFKGVFSSIKSKADGKKPIHMTLAHSSTPLASGVGLVYAKITQSGNYTCTARNEIGMVSRDFAVVVIDCGKICYEDSDFTFLGKPSNTYYCRRMGLTAQSLKCLPTTTTILNLAYNTIADLPSDIFYHLTSLKELDLQSNKVRALPPGIFSHLSNLQYL</sequence>
<dbReference type="PANTHER" id="PTHR46473">
    <property type="entry name" value="GH08155P"/>
    <property type="match status" value="1"/>
</dbReference>
<dbReference type="InterPro" id="IPR051432">
    <property type="entry name" value="KCNMA1_auxiliary"/>
</dbReference>
<accession>A0ABN8SCX1</accession>
<evidence type="ECO:0000256" key="7">
    <source>
        <dbReference type="ARBA" id="ARBA00022737"/>
    </source>
</evidence>
<dbReference type="InterPro" id="IPR001611">
    <property type="entry name" value="Leu-rich_rpt"/>
</dbReference>
<dbReference type="PANTHER" id="PTHR46473:SF10">
    <property type="entry name" value="LD45603P-RELATED"/>
    <property type="match status" value="1"/>
</dbReference>
<keyword evidence="11" id="KW-1015">Disulfide bond</keyword>
<dbReference type="InterPro" id="IPR013783">
    <property type="entry name" value="Ig-like_fold"/>
</dbReference>
<keyword evidence="7" id="KW-0677">Repeat</keyword>
<evidence type="ECO:0000256" key="3">
    <source>
        <dbReference type="ARBA" id="ARBA00022475"/>
    </source>
</evidence>
<dbReference type="SMART" id="SM00369">
    <property type="entry name" value="LRR_TYP"/>
    <property type="match status" value="2"/>
</dbReference>
<evidence type="ECO:0000256" key="12">
    <source>
        <dbReference type="ARBA" id="ARBA00023303"/>
    </source>
</evidence>
<dbReference type="SUPFAM" id="SSF48726">
    <property type="entry name" value="Immunoglobulin"/>
    <property type="match status" value="1"/>
</dbReference>
<protein>
    <submittedName>
        <fullName evidence="13">Uncharacterized protein</fullName>
    </submittedName>
</protein>
<dbReference type="Gene3D" id="2.60.40.10">
    <property type="entry name" value="Immunoglobulins"/>
    <property type="match status" value="1"/>
</dbReference>
<organism evidence="13 14">
    <name type="scientific">Porites evermanni</name>
    <dbReference type="NCBI Taxonomy" id="104178"/>
    <lineage>
        <taxon>Eukaryota</taxon>
        <taxon>Metazoa</taxon>
        <taxon>Cnidaria</taxon>
        <taxon>Anthozoa</taxon>
        <taxon>Hexacorallia</taxon>
        <taxon>Scleractinia</taxon>
        <taxon>Fungiina</taxon>
        <taxon>Poritidae</taxon>
        <taxon>Porites</taxon>
    </lineage>
</organism>
<comment type="caution">
    <text evidence="13">The sequence shown here is derived from an EMBL/GenBank/DDBJ whole genome shotgun (WGS) entry which is preliminary data.</text>
</comment>
<keyword evidence="3" id="KW-1003">Cell membrane</keyword>
<dbReference type="InterPro" id="IPR036179">
    <property type="entry name" value="Ig-like_dom_sf"/>
</dbReference>
<keyword evidence="14" id="KW-1185">Reference proteome</keyword>